<sequence length="459" mass="51885">MKEPLQELHAVPINHASEYFYIETIEVPHLSAIAFFEAGKEFKGERYYWQNRDNTKTIVGLGHLKTFTSNHSSDRFDDIQMQWNLLLQHVVQEKEDASPVLFGGFSFDPINSLPSEWSAFPTAFFAVAKFQLVIEKERSYLSIHYLGNEKDSAEVFESLRKQRDELIHSAQVKEWKVYVKHDVVKAEEILRDSYLEAVTNTRNAIRRGQLNKAVIARKLVLTMKEEVHVPSSLYFLSKEQPESYEFGLENGDSAFVGATPERLVKVEDETVFTTCLAGSIKRGTNALEDKHLGEELLADQKNLEEHQYVVKMISDVFDELCTDVKVPFGPKLMKTRDIQHLYTPIEGKPDNTSSIFQFVEKLHPTPALGGAPTEEAVKLIRVEEKMNRGYYAAPVGWVDARGNGEFVVAIRSALLQGKNAYLYAGGGIVANSTAEKEYAETIVKFRPMLRALGGNLDGI</sequence>
<evidence type="ECO:0000256" key="1">
    <source>
        <dbReference type="ARBA" id="ARBA00000799"/>
    </source>
</evidence>
<dbReference type="GO" id="GO:0008909">
    <property type="term" value="F:isochorismate synthase activity"/>
    <property type="evidence" value="ECO:0007669"/>
    <property type="project" value="UniProtKB-EC"/>
</dbReference>
<dbReference type="Pfam" id="PF00425">
    <property type="entry name" value="Chorismate_bind"/>
    <property type="match status" value="1"/>
</dbReference>
<proteinExistence type="inferred from homology"/>
<name>A0A385YSV4_9BACL</name>
<dbReference type="NCBIfam" id="TIGR00543">
    <property type="entry name" value="isochor_syn"/>
    <property type="match status" value="1"/>
</dbReference>
<dbReference type="InterPro" id="IPR015890">
    <property type="entry name" value="Chorismate_C"/>
</dbReference>
<dbReference type="PRINTS" id="PR00095">
    <property type="entry name" value="ANTSNTHASEI"/>
</dbReference>
<dbReference type="InterPro" id="IPR019999">
    <property type="entry name" value="Anth_synth_I-like"/>
</dbReference>
<dbReference type="AlphaFoldDB" id="A0A385YSV4"/>
<evidence type="ECO:0000256" key="2">
    <source>
        <dbReference type="ARBA" id="ARBA00005297"/>
    </source>
</evidence>
<evidence type="ECO:0000313" key="7">
    <source>
        <dbReference type="EMBL" id="AYC29925.1"/>
    </source>
</evidence>
<keyword evidence="8" id="KW-1185">Reference proteome</keyword>
<dbReference type="SUPFAM" id="SSF56322">
    <property type="entry name" value="ADC synthase"/>
    <property type="match status" value="1"/>
</dbReference>
<dbReference type="GO" id="GO:0009697">
    <property type="term" value="P:salicylic acid biosynthetic process"/>
    <property type="evidence" value="ECO:0007669"/>
    <property type="project" value="TreeGrafter"/>
</dbReference>
<gene>
    <name evidence="7" type="ORF">D3873_08460</name>
</gene>
<dbReference type="Gene3D" id="3.60.120.10">
    <property type="entry name" value="Anthranilate synthase"/>
    <property type="match status" value="1"/>
</dbReference>
<dbReference type="EC" id="5.4.4.2" evidence="3"/>
<evidence type="ECO:0000259" key="6">
    <source>
        <dbReference type="Pfam" id="PF00425"/>
    </source>
</evidence>
<dbReference type="KEGG" id="paek:D3873_08460"/>
<keyword evidence="4 7" id="KW-0413">Isomerase</keyword>
<dbReference type="Proteomes" id="UP000265725">
    <property type="component" value="Chromosome"/>
</dbReference>
<dbReference type="InterPro" id="IPR004561">
    <property type="entry name" value="IsoChor_synthase"/>
</dbReference>
<organism evidence="7 8">
    <name type="scientific">Paenisporosarcina cavernae</name>
    <dbReference type="NCBI Taxonomy" id="2320858"/>
    <lineage>
        <taxon>Bacteria</taxon>
        <taxon>Bacillati</taxon>
        <taxon>Bacillota</taxon>
        <taxon>Bacilli</taxon>
        <taxon>Bacillales</taxon>
        <taxon>Caryophanaceae</taxon>
        <taxon>Paenisporosarcina</taxon>
    </lineage>
</organism>
<feature type="domain" description="Chorismate-utilising enzyme C-terminal" evidence="6">
    <location>
        <begin position="192"/>
        <end position="444"/>
    </location>
</feature>
<dbReference type="PANTHER" id="PTHR42839:SF1">
    <property type="entry name" value="ISOCHORISMATE SYNTHASE MENF"/>
    <property type="match status" value="1"/>
</dbReference>
<protein>
    <recommendedName>
        <fullName evidence="3">isochorismate synthase</fullName>
        <ecNumber evidence="3">5.4.4.2</ecNumber>
    </recommendedName>
    <alternativeName>
        <fullName evidence="5">Isochorismate mutase</fullName>
    </alternativeName>
</protein>
<dbReference type="InterPro" id="IPR005801">
    <property type="entry name" value="ADC_synthase"/>
</dbReference>
<dbReference type="RefSeq" id="WP_119883661.1">
    <property type="nucleotide sequence ID" value="NZ_CP032418.1"/>
</dbReference>
<evidence type="ECO:0000256" key="3">
    <source>
        <dbReference type="ARBA" id="ARBA00012824"/>
    </source>
</evidence>
<dbReference type="EMBL" id="CP032418">
    <property type="protein sequence ID" value="AYC29925.1"/>
    <property type="molecule type" value="Genomic_DNA"/>
</dbReference>
<dbReference type="PANTHER" id="PTHR42839">
    <property type="entry name" value="ISOCHORISMATE SYNTHASE ENTC"/>
    <property type="match status" value="1"/>
</dbReference>
<evidence type="ECO:0000313" key="8">
    <source>
        <dbReference type="Proteomes" id="UP000265725"/>
    </source>
</evidence>
<dbReference type="OrthoDB" id="9803598at2"/>
<accession>A0A385YSV4</accession>
<comment type="catalytic activity">
    <reaction evidence="1">
        <text>chorismate = isochorismate</text>
        <dbReference type="Rhea" id="RHEA:18985"/>
        <dbReference type="ChEBI" id="CHEBI:29748"/>
        <dbReference type="ChEBI" id="CHEBI:29780"/>
        <dbReference type="EC" id="5.4.4.2"/>
    </reaction>
</comment>
<reference evidence="8" key="1">
    <citation type="submission" date="2018-09" db="EMBL/GenBank/DDBJ databases">
        <authorList>
            <person name="Zhu H."/>
        </authorList>
    </citation>
    <scope>NUCLEOTIDE SEQUENCE [LARGE SCALE GENOMIC DNA]</scope>
    <source>
        <strain evidence="8">K2R23-3</strain>
    </source>
</reference>
<comment type="similarity">
    <text evidence="2">Belongs to the isochorismate synthase family.</text>
</comment>
<evidence type="ECO:0000256" key="5">
    <source>
        <dbReference type="ARBA" id="ARBA00041564"/>
    </source>
</evidence>
<evidence type="ECO:0000256" key="4">
    <source>
        <dbReference type="ARBA" id="ARBA00023235"/>
    </source>
</evidence>